<keyword evidence="3 5" id="KW-1133">Transmembrane helix</keyword>
<dbReference type="RefSeq" id="WP_042085518.1">
    <property type="nucleotide sequence ID" value="NZ_BKCN01000012.1"/>
</dbReference>
<dbReference type="Proteomes" id="UP000324996">
    <property type="component" value="Unassembled WGS sequence"/>
</dbReference>
<keyword evidence="2 5" id="KW-0812">Transmembrane</keyword>
<evidence type="ECO:0000256" key="3">
    <source>
        <dbReference type="ARBA" id="ARBA00022989"/>
    </source>
</evidence>
<feature type="transmembrane region" description="Helical" evidence="5">
    <location>
        <begin position="55"/>
        <end position="75"/>
    </location>
</feature>
<gene>
    <name evidence="6" type="ORF">JCM17846_23660</name>
</gene>
<keyword evidence="5" id="KW-1003">Cell membrane</keyword>
<organism evidence="6 7">
    <name type="scientific">Iodidimonas nitroreducens</name>
    <dbReference type="NCBI Taxonomy" id="1236968"/>
    <lineage>
        <taxon>Bacteria</taxon>
        <taxon>Pseudomonadati</taxon>
        <taxon>Pseudomonadota</taxon>
        <taxon>Alphaproteobacteria</taxon>
        <taxon>Iodidimonadales</taxon>
        <taxon>Iodidimonadaceae</taxon>
        <taxon>Iodidimonas</taxon>
    </lineage>
</organism>
<evidence type="ECO:0000313" key="6">
    <source>
        <dbReference type="EMBL" id="GER04684.1"/>
    </source>
</evidence>
<dbReference type="EMBL" id="BKCN01000012">
    <property type="protein sequence ID" value="GER04684.1"/>
    <property type="molecule type" value="Genomic_DNA"/>
</dbReference>
<evidence type="ECO:0000313" key="7">
    <source>
        <dbReference type="Proteomes" id="UP000324996"/>
    </source>
</evidence>
<keyword evidence="4 5" id="KW-0472">Membrane</keyword>
<feature type="transmembrane region" description="Helical" evidence="5">
    <location>
        <begin position="148"/>
        <end position="173"/>
    </location>
</feature>
<accession>A0A5A7NAC2</accession>
<evidence type="ECO:0000256" key="5">
    <source>
        <dbReference type="RuleBase" id="RU363041"/>
    </source>
</evidence>
<reference evidence="6 7" key="1">
    <citation type="submission" date="2019-09" db="EMBL/GenBank/DDBJ databases">
        <title>NBRP : Genome information of microbial organism related human and environment.</title>
        <authorList>
            <person name="Hattori M."/>
            <person name="Oshima K."/>
            <person name="Inaba H."/>
            <person name="Suda W."/>
            <person name="Sakamoto M."/>
            <person name="Iino T."/>
            <person name="Kitahara M."/>
            <person name="Oshida Y."/>
            <person name="Iida T."/>
            <person name="Kudo T."/>
            <person name="Itoh T."/>
            <person name="Ohkuma M."/>
        </authorList>
    </citation>
    <scope>NUCLEOTIDE SEQUENCE [LARGE SCALE GENOMIC DNA]</scope>
    <source>
        <strain evidence="6 7">Q-1</strain>
    </source>
</reference>
<dbReference type="GO" id="GO:0005886">
    <property type="term" value="C:plasma membrane"/>
    <property type="evidence" value="ECO:0007669"/>
    <property type="project" value="UniProtKB-SubCell"/>
</dbReference>
<feature type="transmembrane region" description="Helical" evidence="5">
    <location>
        <begin position="214"/>
        <end position="236"/>
    </location>
</feature>
<protein>
    <recommendedName>
        <fullName evidence="5">Probable membrane transporter protein</fullName>
    </recommendedName>
</protein>
<sequence length="269" mass="28023">MIDLLSMAALLSVAAIVAGLLAGLLGIGGGIIMTPILFQVFLLQGAAADWRMHMAVASSLAIIAPTTFASARAHARHGSVDHQLARLWVPAVSMGAAVGALSARFMPGDVLVLLFSGFAFFMAIKMLLPLDGMRLKAEMPKGPAGTVAPFVIGSLASMMGIGGSTFTVPYLTLFGVPVHRALGTAALVGSLVSIVGAVGFIISGWSVATGMRTMLGFVHLPSVLLMVPLAVLAAPYGARLAHRLQRRTLSILFGCFLMLTSIRLLSTLW</sequence>
<name>A0A5A7NAC2_9PROT</name>
<dbReference type="InterPro" id="IPR002781">
    <property type="entry name" value="TM_pro_TauE-like"/>
</dbReference>
<comment type="caution">
    <text evidence="6">The sequence shown here is derived from an EMBL/GenBank/DDBJ whole genome shotgun (WGS) entry which is preliminary data.</text>
</comment>
<comment type="subcellular location">
    <subcellularLocation>
        <location evidence="5">Cell membrane</location>
        <topology evidence="5">Multi-pass membrane protein</topology>
    </subcellularLocation>
    <subcellularLocation>
        <location evidence="1">Membrane</location>
        <topology evidence="1">Multi-pass membrane protein</topology>
    </subcellularLocation>
</comment>
<feature type="transmembrane region" description="Helical" evidence="5">
    <location>
        <begin position="185"/>
        <end position="208"/>
    </location>
</feature>
<evidence type="ECO:0000256" key="2">
    <source>
        <dbReference type="ARBA" id="ARBA00022692"/>
    </source>
</evidence>
<feature type="transmembrane region" description="Helical" evidence="5">
    <location>
        <begin position="248"/>
        <end position="266"/>
    </location>
</feature>
<proteinExistence type="inferred from homology"/>
<evidence type="ECO:0000256" key="1">
    <source>
        <dbReference type="ARBA" id="ARBA00004141"/>
    </source>
</evidence>
<comment type="similarity">
    <text evidence="5">Belongs to the 4-toluene sulfonate uptake permease (TSUP) (TC 2.A.102) family.</text>
</comment>
<dbReference type="PANTHER" id="PTHR43483">
    <property type="entry name" value="MEMBRANE TRANSPORTER PROTEIN HI_0806-RELATED"/>
    <property type="match status" value="1"/>
</dbReference>
<evidence type="ECO:0000256" key="4">
    <source>
        <dbReference type="ARBA" id="ARBA00023136"/>
    </source>
</evidence>
<dbReference type="Pfam" id="PF01925">
    <property type="entry name" value="TauE"/>
    <property type="match status" value="1"/>
</dbReference>
<feature type="transmembrane region" description="Helical" evidence="5">
    <location>
        <begin position="87"/>
        <end position="103"/>
    </location>
</feature>
<dbReference type="PANTHER" id="PTHR43483:SF3">
    <property type="entry name" value="MEMBRANE TRANSPORTER PROTEIN HI_0806-RELATED"/>
    <property type="match status" value="1"/>
</dbReference>
<keyword evidence="7" id="KW-1185">Reference proteome</keyword>
<feature type="transmembrane region" description="Helical" evidence="5">
    <location>
        <begin position="110"/>
        <end position="128"/>
    </location>
</feature>
<dbReference type="AlphaFoldDB" id="A0A5A7NAC2"/>